<dbReference type="GeneID" id="28966283"/>
<dbReference type="KEGG" id="kdj:28966283"/>
<dbReference type="AlphaFoldDB" id="A0A1A6A943"/>
<proteinExistence type="predicted"/>
<dbReference type="RefSeq" id="XP_018264418.1">
    <property type="nucleotide sequence ID" value="XM_018405924.1"/>
</dbReference>
<reference evidence="2" key="3">
    <citation type="submission" date="2024-02" db="EMBL/GenBank/DDBJ databases">
        <title>Comparative genomics of Cryptococcus and Kwoniella reveals pathogenesis evolution and contrasting modes of karyotype evolution via chromosome fusion or intercentromeric recombination.</title>
        <authorList>
            <person name="Coelho M.A."/>
            <person name="David-Palma M."/>
            <person name="Shea T."/>
            <person name="Bowers K."/>
            <person name="McGinley-Smith S."/>
            <person name="Mohammad A.W."/>
            <person name="Gnirke A."/>
            <person name="Yurkov A.M."/>
            <person name="Nowrousian M."/>
            <person name="Sun S."/>
            <person name="Cuomo C.A."/>
            <person name="Heitman J."/>
        </authorList>
    </citation>
    <scope>NUCLEOTIDE SEQUENCE</scope>
    <source>
        <strain evidence="2">CBS 10117</strain>
    </source>
</reference>
<evidence type="ECO:0000313" key="2">
    <source>
        <dbReference type="EMBL" id="WWC60007.1"/>
    </source>
</evidence>
<keyword evidence="3" id="KW-1185">Reference proteome</keyword>
<dbReference type="Proteomes" id="UP000078595">
    <property type="component" value="Chromosome 3"/>
</dbReference>
<evidence type="ECO:0000313" key="3">
    <source>
        <dbReference type="Proteomes" id="UP000078595"/>
    </source>
</evidence>
<organism evidence="1">
    <name type="scientific">Kwoniella dejecticola CBS 10117</name>
    <dbReference type="NCBI Taxonomy" id="1296121"/>
    <lineage>
        <taxon>Eukaryota</taxon>
        <taxon>Fungi</taxon>
        <taxon>Dikarya</taxon>
        <taxon>Basidiomycota</taxon>
        <taxon>Agaricomycotina</taxon>
        <taxon>Tremellomycetes</taxon>
        <taxon>Tremellales</taxon>
        <taxon>Cryptococcaceae</taxon>
        <taxon>Kwoniella</taxon>
    </lineage>
</organism>
<sequence>MSIKLLENNRWNAEKDHFILPNFDTLWPGLVVTDILIFEDVFDQVPSVRTANNKSPIMTLRKHICTSKCQAQEGNRRSNENEDENEELSENIIMNTDSNVDSHLDVEVDVDINIEIPECHDKHAEMQMTFLIQQACDSIYNQGYESLKIVAGDGLHHWNEDGLVALRNNLEVRLSGLFSTDIFDTEEKQEGDRKIREWTGGLKILSEDKDNHLILGLSLP</sequence>
<evidence type="ECO:0000313" key="1">
    <source>
        <dbReference type="EMBL" id="OBR86576.1"/>
    </source>
</evidence>
<dbReference type="EMBL" id="KI894029">
    <property type="protein sequence ID" value="OBR86576.1"/>
    <property type="molecule type" value="Genomic_DNA"/>
</dbReference>
<dbReference type="VEuPathDB" id="FungiDB:I303_02584"/>
<reference evidence="2" key="2">
    <citation type="submission" date="2013-07" db="EMBL/GenBank/DDBJ databases">
        <authorList>
            <consortium name="The Broad Institute Genome Sequencing Platform"/>
            <person name="Cuomo C."/>
            <person name="Litvintseva A."/>
            <person name="Chen Y."/>
            <person name="Heitman J."/>
            <person name="Sun S."/>
            <person name="Springer D."/>
            <person name="Dromer F."/>
            <person name="Young S.K."/>
            <person name="Zeng Q."/>
            <person name="Gargeya S."/>
            <person name="Fitzgerald M."/>
            <person name="Abouelleil A."/>
            <person name="Alvarado L."/>
            <person name="Berlin A.M."/>
            <person name="Chapman S.B."/>
            <person name="Dewar J."/>
            <person name="Goldberg J."/>
            <person name="Griggs A."/>
            <person name="Gujja S."/>
            <person name="Hansen M."/>
            <person name="Howarth C."/>
            <person name="Imamovic A."/>
            <person name="Larimer J."/>
            <person name="McCowan C."/>
            <person name="Murphy C."/>
            <person name="Pearson M."/>
            <person name="Priest M."/>
            <person name="Roberts A."/>
            <person name="Saif S."/>
            <person name="Shea T."/>
            <person name="Sykes S."/>
            <person name="Wortman J."/>
            <person name="Nusbaum C."/>
            <person name="Birren B."/>
        </authorList>
    </citation>
    <scope>NUCLEOTIDE SEQUENCE</scope>
    <source>
        <strain evidence="2">CBS 10117</strain>
    </source>
</reference>
<reference evidence="1" key="1">
    <citation type="submission" date="2013-07" db="EMBL/GenBank/DDBJ databases">
        <title>The Genome Sequence of Cryptococcus dejecticola CBS10117.</title>
        <authorList>
            <consortium name="The Broad Institute Genome Sequencing Platform"/>
            <person name="Cuomo C."/>
            <person name="Litvintseva A."/>
            <person name="Chen Y."/>
            <person name="Heitman J."/>
            <person name="Sun S."/>
            <person name="Springer D."/>
            <person name="Dromer F."/>
            <person name="Young S.K."/>
            <person name="Zeng Q."/>
            <person name="Gargeya S."/>
            <person name="Fitzgerald M."/>
            <person name="Abouelleil A."/>
            <person name="Alvarado L."/>
            <person name="Berlin A.M."/>
            <person name="Chapman S.B."/>
            <person name="Dewar J."/>
            <person name="Goldberg J."/>
            <person name="Griggs A."/>
            <person name="Gujja S."/>
            <person name="Hansen M."/>
            <person name="Howarth C."/>
            <person name="Imamovic A."/>
            <person name="Larimer J."/>
            <person name="McCowan C."/>
            <person name="Murphy C."/>
            <person name="Pearson M."/>
            <person name="Priest M."/>
            <person name="Roberts A."/>
            <person name="Saif S."/>
            <person name="Shea T."/>
            <person name="Sykes S."/>
            <person name="Wortman J."/>
            <person name="Nusbaum C."/>
            <person name="Birren B."/>
        </authorList>
    </citation>
    <scope>NUCLEOTIDE SEQUENCE [LARGE SCALE GENOMIC DNA]</scope>
    <source>
        <strain evidence="1">CBS 10117</strain>
    </source>
</reference>
<gene>
    <name evidence="1" type="ORF">I303_02584</name>
    <name evidence="2" type="ORF">I303_102570</name>
</gene>
<accession>A0A1A6A943</accession>
<protein>
    <submittedName>
        <fullName evidence="1">Uncharacterized protein</fullName>
    </submittedName>
</protein>
<name>A0A1A6A943_9TREE</name>
<dbReference type="EMBL" id="CP144532">
    <property type="protein sequence ID" value="WWC60007.1"/>
    <property type="molecule type" value="Genomic_DNA"/>
</dbReference>